<dbReference type="SMART" id="SM00327">
    <property type="entry name" value="VWA"/>
    <property type="match status" value="1"/>
</dbReference>
<reference evidence="2" key="2">
    <citation type="submission" date="2025-08" db="UniProtKB">
        <authorList>
            <consortium name="Ensembl"/>
        </authorList>
    </citation>
    <scope>IDENTIFICATION</scope>
</reference>
<dbReference type="Ensembl" id="ENSCSAVT00000017849.1">
    <property type="protein sequence ID" value="ENSCSAVP00000017657.1"/>
    <property type="gene ID" value="ENSCSAVG00000010394.1"/>
</dbReference>
<keyword evidence="3" id="KW-1185">Reference proteome</keyword>
<dbReference type="CDD" id="cd01450">
    <property type="entry name" value="vWFA_subfamily_ECM"/>
    <property type="match status" value="1"/>
</dbReference>
<dbReference type="InterPro" id="IPR036465">
    <property type="entry name" value="vWFA_dom_sf"/>
</dbReference>
<dbReference type="InterPro" id="IPR002035">
    <property type="entry name" value="VWF_A"/>
</dbReference>
<dbReference type="GeneTree" id="ENSGT00710000107692"/>
<dbReference type="HOGENOM" id="CLU_1395882_0_0_1"/>
<dbReference type="Proteomes" id="UP000007875">
    <property type="component" value="Unassembled WGS sequence"/>
</dbReference>
<dbReference type="Gene3D" id="3.40.50.410">
    <property type="entry name" value="von Willebrand factor, type A domain"/>
    <property type="match status" value="1"/>
</dbReference>
<feature type="domain" description="VWFA" evidence="1">
    <location>
        <begin position="3"/>
        <end position="188"/>
    </location>
</feature>
<evidence type="ECO:0000313" key="2">
    <source>
        <dbReference type="Ensembl" id="ENSCSAVP00000017657.1"/>
    </source>
</evidence>
<dbReference type="PANTHER" id="PTHR24020">
    <property type="entry name" value="COLLAGEN ALPHA"/>
    <property type="match status" value="1"/>
</dbReference>
<organism evidence="2 3">
    <name type="scientific">Ciona savignyi</name>
    <name type="common">Pacific transparent sea squirt</name>
    <dbReference type="NCBI Taxonomy" id="51511"/>
    <lineage>
        <taxon>Eukaryota</taxon>
        <taxon>Metazoa</taxon>
        <taxon>Chordata</taxon>
        <taxon>Tunicata</taxon>
        <taxon>Ascidiacea</taxon>
        <taxon>Phlebobranchia</taxon>
        <taxon>Cionidae</taxon>
        <taxon>Ciona</taxon>
    </lineage>
</organism>
<dbReference type="Pfam" id="PF00092">
    <property type="entry name" value="VWA"/>
    <property type="match status" value="1"/>
</dbReference>
<dbReference type="AlphaFoldDB" id="H2ZJ91"/>
<dbReference type="PROSITE" id="PS50234">
    <property type="entry name" value="VWFA"/>
    <property type="match status" value="1"/>
</dbReference>
<name>H2ZJ91_CIOSA</name>
<accession>H2ZJ91</accession>
<reference evidence="3" key="1">
    <citation type="submission" date="2003-08" db="EMBL/GenBank/DDBJ databases">
        <authorList>
            <person name="Birren B."/>
            <person name="Nusbaum C."/>
            <person name="Abebe A."/>
            <person name="Abouelleil A."/>
            <person name="Adekoya E."/>
            <person name="Ait-zahra M."/>
            <person name="Allen N."/>
            <person name="Allen T."/>
            <person name="An P."/>
            <person name="Anderson M."/>
            <person name="Anderson S."/>
            <person name="Arachchi H."/>
            <person name="Armbruster J."/>
            <person name="Bachantsang P."/>
            <person name="Baldwin J."/>
            <person name="Barry A."/>
            <person name="Bayul T."/>
            <person name="Blitshsteyn B."/>
            <person name="Bloom T."/>
            <person name="Blye J."/>
            <person name="Boguslavskiy L."/>
            <person name="Borowsky M."/>
            <person name="Boukhgalter B."/>
            <person name="Brunache A."/>
            <person name="Butler J."/>
            <person name="Calixte N."/>
            <person name="Calvo S."/>
            <person name="Camarata J."/>
            <person name="Campo K."/>
            <person name="Chang J."/>
            <person name="Cheshatsang Y."/>
            <person name="Citroen M."/>
            <person name="Collymore A."/>
            <person name="Considine T."/>
            <person name="Cook A."/>
            <person name="Cooke P."/>
            <person name="Corum B."/>
            <person name="Cuomo C."/>
            <person name="David R."/>
            <person name="Dawoe T."/>
            <person name="Degray S."/>
            <person name="Dodge S."/>
            <person name="Dooley K."/>
            <person name="Dorje P."/>
            <person name="Dorjee K."/>
            <person name="Dorris L."/>
            <person name="Duffey N."/>
            <person name="Dupes A."/>
            <person name="Elkins T."/>
            <person name="Engels R."/>
            <person name="Erickson J."/>
            <person name="Farina A."/>
            <person name="Faro S."/>
            <person name="Ferreira P."/>
            <person name="Fischer H."/>
            <person name="Fitzgerald M."/>
            <person name="Foley K."/>
            <person name="Gage D."/>
            <person name="Galagan J."/>
            <person name="Gearin G."/>
            <person name="Gnerre S."/>
            <person name="Gnirke A."/>
            <person name="Goyette A."/>
            <person name="Graham J."/>
            <person name="Grandbois E."/>
            <person name="Gyaltsen K."/>
            <person name="Hafez N."/>
            <person name="Hagopian D."/>
            <person name="Hagos B."/>
            <person name="Hall J."/>
            <person name="Hatcher B."/>
            <person name="Heller A."/>
            <person name="Higgins H."/>
            <person name="Honan T."/>
            <person name="Horn A."/>
            <person name="Houde N."/>
            <person name="Hughes L."/>
            <person name="Hulme W."/>
            <person name="Husby E."/>
            <person name="Iliev I."/>
            <person name="Jaffe D."/>
            <person name="Jones C."/>
            <person name="Kamal M."/>
            <person name="Kamat A."/>
            <person name="Kamvysselis M."/>
            <person name="Karlsson E."/>
            <person name="Kells C."/>
            <person name="Kieu A."/>
            <person name="Kisner P."/>
            <person name="Kodira C."/>
            <person name="Kulbokas E."/>
            <person name="Labutti K."/>
            <person name="Lama D."/>
            <person name="Landers T."/>
            <person name="Leger J."/>
            <person name="Levine S."/>
            <person name="Lewis D."/>
            <person name="Lewis T."/>
            <person name="Lindblad-toh K."/>
            <person name="Liu X."/>
            <person name="Lokyitsang T."/>
            <person name="Lokyitsang Y."/>
            <person name="Lucien O."/>
            <person name="Lui A."/>
            <person name="Ma L.J."/>
            <person name="Mabbitt R."/>
            <person name="Macdonald J."/>
            <person name="Maclean C."/>
            <person name="Major J."/>
            <person name="Manning J."/>
            <person name="Marabella R."/>
            <person name="Maru K."/>
            <person name="Matthews C."/>
            <person name="Mauceli E."/>
            <person name="Mccarthy M."/>
            <person name="Mcdonough S."/>
            <person name="Mcghee T."/>
            <person name="Meldrim J."/>
            <person name="Meneus L."/>
            <person name="Mesirov J."/>
            <person name="Mihalev A."/>
            <person name="Mihova T."/>
            <person name="Mikkelsen T."/>
            <person name="Mlenga V."/>
            <person name="Moru K."/>
            <person name="Mozes J."/>
            <person name="Mulrain L."/>
            <person name="Munson G."/>
            <person name="Naylor J."/>
            <person name="Newes C."/>
            <person name="Nguyen C."/>
            <person name="Nguyen N."/>
            <person name="Nguyen T."/>
            <person name="Nicol R."/>
            <person name="Nielsen C."/>
            <person name="Nizzari M."/>
            <person name="Norbu C."/>
            <person name="Norbu N."/>
            <person name="O'donnell P."/>
            <person name="Okoawo O."/>
            <person name="O'leary S."/>
            <person name="Omotosho B."/>
            <person name="O'neill K."/>
            <person name="Osman S."/>
            <person name="Parker S."/>
            <person name="Perrin D."/>
            <person name="Phunkhang P."/>
            <person name="Piqani B."/>
            <person name="Purcell S."/>
            <person name="Rachupka T."/>
            <person name="Ramasamy U."/>
            <person name="Rameau R."/>
            <person name="Ray V."/>
            <person name="Raymond C."/>
            <person name="Retta R."/>
            <person name="Richardson S."/>
            <person name="Rise C."/>
            <person name="Rodriguez J."/>
            <person name="Rogers J."/>
            <person name="Rogov P."/>
            <person name="Rutman M."/>
            <person name="Schupbach R."/>
            <person name="Seaman C."/>
            <person name="Settipalli S."/>
            <person name="Sharpe T."/>
            <person name="Sheridan J."/>
            <person name="Sherpa N."/>
            <person name="Shi J."/>
            <person name="Smirnov S."/>
            <person name="Smith C."/>
            <person name="Sougnez C."/>
            <person name="Spencer B."/>
            <person name="Stalker J."/>
            <person name="Stange-thomann N."/>
            <person name="Stavropoulos S."/>
            <person name="Stetson K."/>
            <person name="Stone C."/>
            <person name="Stone S."/>
            <person name="Stubbs M."/>
            <person name="Talamas J."/>
            <person name="Tchuinga P."/>
            <person name="Tenzing P."/>
            <person name="Tesfaye S."/>
            <person name="Theodore J."/>
            <person name="Thoulutsang Y."/>
            <person name="Topham K."/>
            <person name="Towey S."/>
            <person name="Tsamla T."/>
            <person name="Tsomo N."/>
            <person name="Vallee D."/>
            <person name="Vassiliev H."/>
            <person name="Venkataraman V."/>
            <person name="Vinson J."/>
            <person name="Vo A."/>
            <person name="Wade C."/>
            <person name="Wang S."/>
            <person name="Wangchuk T."/>
            <person name="Wangdi T."/>
            <person name="Whittaker C."/>
            <person name="Wilkinson J."/>
            <person name="Wu Y."/>
            <person name="Wyman D."/>
            <person name="Yadav S."/>
            <person name="Yang S."/>
            <person name="Yang X."/>
            <person name="Yeager S."/>
            <person name="Yee E."/>
            <person name="Young G."/>
            <person name="Zainoun J."/>
            <person name="Zembeck L."/>
            <person name="Zimmer A."/>
            <person name="Zody M."/>
            <person name="Lander E."/>
        </authorList>
    </citation>
    <scope>NUCLEOTIDE SEQUENCE [LARGE SCALE GENOMIC DNA]</scope>
</reference>
<dbReference type="PANTHER" id="PTHR24020:SF20">
    <property type="entry name" value="PH DOMAIN-CONTAINING PROTEIN"/>
    <property type="match status" value="1"/>
</dbReference>
<dbReference type="STRING" id="51511.ENSCSAVP00000017657"/>
<dbReference type="InParanoid" id="H2ZJ91"/>
<evidence type="ECO:0000259" key="1">
    <source>
        <dbReference type="PROSITE" id="PS50234"/>
    </source>
</evidence>
<protein>
    <recommendedName>
        <fullName evidence="1">VWFA domain-containing protein</fullName>
    </recommendedName>
</protein>
<reference evidence="2" key="3">
    <citation type="submission" date="2025-09" db="UniProtKB">
        <authorList>
            <consortium name="Ensembl"/>
        </authorList>
    </citation>
    <scope>IDENTIFICATION</scope>
</reference>
<evidence type="ECO:0000313" key="3">
    <source>
        <dbReference type="Proteomes" id="UP000007875"/>
    </source>
</evidence>
<dbReference type="InterPro" id="IPR050525">
    <property type="entry name" value="ECM_Assembly_Org"/>
</dbReference>
<sequence length="195" mass="21697">MRDILLLGDESGSIGWYNFEKMKNAFKAVAQNVNGGIGDQSTQIAMMSFSRWSRLQFGFDQYETADEVVQGISATIFRGGYRSKIGNALLDANTWMFQQSQGMRSFPGPGDNIDHEILIATDGCRTSLGYYLTSGLRAIKKRGIKLSVLAIYARDPRCQETIRSMVDDPNDLYEVGDWAALDNMNEQVQAGACRP</sequence>
<dbReference type="SUPFAM" id="SSF53300">
    <property type="entry name" value="vWA-like"/>
    <property type="match status" value="1"/>
</dbReference>
<proteinExistence type="predicted"/>